<feature type="domain" description="TIR" evidence="2">
    <location>
        <begin position="15"/>
        <end position="177"/>
    </location>
</feature>
<evidence type="ECO:0000259" key="2">
    <source>
        <dbReference type="PROSITE" id="PS50104"/>
    </source>
</evidence>
<gene>
    <name evidence="3" type="ORF">GCM10009839_87160</name>
</gene>
<dbReference type="InterPro" id="IPR047603">
    <property type="entry name" value="FxsC_N"/>
</dbReference>
<dbReference type="EMBL" id="BAAAQN010000088">
    <property type="protein sequence ID" value="GAA2062552.1"/>
    <property type="molecule type" value="Genomic_DNA"/>
</dbReference>
<reference evidence="3 4" key="1">
    <citation type="journal article" date="2019" name="Int. J. Syst. Evol. Microbiol.">
        <title>The Global Catalogue of Microorganisms (GCM) 10K type strain sequencing project: providing services to taxonomists for standard genome sequencing and annotation.</title>
        <authorList>
            <consortium name="The Broad Institute Genomics Platform"/>
            <consortium name="The Broad Institute Genome Sequencing Center for Infectious Disease"/>
            <person name="Wu L."/>
            <person name="Ma J."/>
        </authorList>
    </citation>
    <scope>NUCLEOTIDE SEQUENCE [LARGE SCALE GENOMIC DNA]</scope>
    <source>
        <strain evidence="3 4">JCM 16014</strain>
    </source>
</reference>
<evidence type="ECO:0000313" key="3">
    <source>
        <dbReference type="EMBL" id="GAA2062552.1"/>
    </source>
</evidence>
<dbReference type="SUPFAM" id="SSF52200">
    <property type="entry name" value="Toll/Interleukin receptor TIR domain"/>
    <property type="match status" value="1"/>
</dbReference>
<evidence type="ECO:0000256" key="1">
    <source>
        <dbReference type="SAM" id="MobiDB-lite"/>
    </source>
</evidence>
<dbReference type="PROSITE" id="PS50104">
    <property type="entry name" value="TIR"/>
    <property type="match status" value="1"/>
</dbReference>
<feature type="compositionally biased region" description="Basic and acidic residues" evidence="1">
    <location>
        <begin position="335"/>
        <end position="347"/>
    </location>
</feature>
<dbReference type="Proteomes" id="UP001500751">
    <property type="component" value="Unassembled WGS sequence"/>
</dbReference>
<feature type="compositionally biased region" description="Low complexity" evidence="1">
    <location>
        <begin position="508"/>
        <end position="530"/>
    </location>
</feature>
<accession>A0ABN2VHL2</accession>
<feature type="region of interest" description="Disordered" evidence="1">
    <location>
        <begin position="236"/>
        <end position="292"/>
    </location>
</feature>
<dbReference type="Pfam" id="PF13676">
    <property type="entry name" value="TIR_2"/>
    <property type="match status" value="1"/>
</dbReference>
<keyword evidence="4" id="KW-1185">Reference proteome</keyword>
<feature type="region of interest" description="Disordered" evidence="1">
    <location>
        <begin position="305"/>
        <end position="542"/>
    </location>
</feature>
<dbReference type="InterPro" id="IPR035897">
    <property type="entry name" value="Toll_tir_struct_dom_sf"/>
</dbReference>
<feature type="compositionally biased region" description="Pro residues" evidence="1">
    <location>
        <begin position="616"/>
        <end position="626"/>
    </location>
</feature>
<comment type="caution">
    <text evidence="3">The sequence shown here is derived from an EMBL/GenBank/DDBJ whole genome shotgun (WGS) entry which is preliminary data.</text>
</comment>
<dbReference type="RefSeq" id="WP_344671640.1">
    <property type="nucleotide sequence ID" value="NZ_BAAAQN010000088.1"/>
</dbReference>
<dbReference type="InterPro" id="IPR000157">
    <property type="entry name" value="TIR_dom"/>
</dbReference>
<name>A0ABN2VHL2_9ACTN</name>
<protein>
    <recommendedName>
        <fullName evidence="2">TIR domain-containing protein</fullName>
    </recommendedName>
</protein>
<proteinExistence type="predicted"/>
<sequence length="626" mass="65287">MAVSDRAPDGAGDGSAPYFFLSYARHHRSGEEKAEQAADPDRWTLRFFDDLTYEVTELTTLTRGAQPGFMDRDIRIGQQWHRRISEALAACRVFVPLYTPRYFTSLSCASEWYLFQARQSAHELTSGNRPEAIVPVLWLPIPDTELPAAARALQFDHHTLGEAYARLGFLQLIRLARYKDEYQLAIHALARHVVRVAHGDAPRAARPVDFTSLRDRFETADGLFEAAGDLVRRAAGRPALPLPGPRPTRSVGTGQLALPPGTGELRKLPGPPSLKSSANPVRAGRDTDPEPDAAVAAEAEGHLPADDHLPAALPSAATGSPDAGRAEPVGTGKPFEARSGAEPERVGSADPSIPTRRTRPTRLDRPVRAIGTSSSARWAGPGGQGGQGGPDSPDSARNPRDPSRAAAVDPHAGSGQGAGGPASGPSGASAHWEAGRTGPTTSRTSLPELTAGPGAGLSGPVDPNSQADRSRPAGPSGPVDPSSQADPCDAPDPSGSVGLGFTAPGTVSSNTASSNAAAPSTATPGPTAPGTDPPADPSGLAASAEAAVAAYLRTAQSKLAEWFTGHPAQVSSVDFDEFYFRTVHPAAKAALLRQLTPQTPDRPFPRPPRLRGDATDPPPGGAPHAP</sequence>
<dbReference type="Gene3D" id="3.40.50.10140">
    <property type="entry name" value="Toll/interleukin-1 receptor homology (TIR) domain"/>
    <property type="match status" value="1"/>
</dbReference>
<dbReference type="NCBIfam" id="NF040588">
    <property type="entry name" value="FxsC_Nterm"/>
    <property type="match status" value="1"/>
</dbReference>
<organism evidence="3 4">
    <name type="scientific">Catenulispora yoronensis</name>
    <dbReference type="NCBI Taxonomy" id="450799"/>
    <lineage>
        <taxon>Bacteria</taxon>
        <taxon>Bacillati</taxon>
        <taxon>Actinomycetota</taxon>
        <taxon>Actinomycetes</taxon>
        <taxon>Catenulisporales</taxon>
        <taxon>Catenulisporaceae</taxon>
        <taxon>Catenulispora</taxon>
    </lineage>
</organism>
<feature type="region of interest" description="Disordered" evidence="1">
    <location>
        <begin position="591"/>
        <end position="626"/>
    </location>
</feature>
<evidence type="ECO:0000313" key="4">
    <source>
        <dbReference type="Proteomes" id="UP001500751"/>
    </source>
</evidence>
<feature type="compositionally biased region" description="Gly residues" evidence="1">
    <location>
        <begin position="380"/>
        <end position="389"/>
    </location>
</feature>
<feature type="compositionally biased region" description="Polar residues" evidence="1">
    <location>
        <begin position="438"/>
        <end position="447"/>
    </location>
</feature>